<evidence type="ECO:0000313" key="3">
    <source>
        <dbReference type="Proteomes" id="UP001383192"/>
    </source>
</evidence>
<organism evidence="2 3">
    <name type="scientific">Paramarasmius palmivorus</name>
    <dbReference type="NCBI Taxonomy" id="297713"/>
    <lineage>
        <taxon>Eukaryota</taxon>
        <taxon>Fungi</taxon>
        <taxon>Dikarya</taxon>
        <taxon>Basidiomycota</taxon>
        <taxon>Agaricomycotina</taxon>
        <taxon>Agaricomycetes</taxon>
        <taxon>Agaricomycetidae</taxon>
        <taxon>Agaricales</taxon>
        <taxon>Marasmiineae</taxon>
        <taxon>Marasmiaceae</taxon>
        <taxon>Paramarasmius</taxon>
    </lineage>
</organism>
<evidence type="ECO:0000313" key="2">
    <source>
        <dbReference type="EMBL" id="KAK7039150.1"/>
    </source>
</evidence>
<evidence type="ECO:0000256" key="1">
    <source>
        <dbReference type="SAM" id="Coils"/>
    </source>
</evidence>
<evidence type="ECO:0008006" key="4">
    <source>
        <dbReference type="Google" id="ProtNLM"/>
    </source>
</evidence>
<dbReference type="EMBL" id="JAYKXP010000039">
    <property type="protein sequence ID" value="KAK7039150.1"/>
    <property type="molecule type" value="Genomic_DNA"/>
</dbReference>
<dbReference type="Gene3D" id="3.80.10.10">
    <property type="entry name" value="Ribonuclease Inhibitor"/>
    <property type="match status" value="1"/>
</dbReference>
<accession>A0AAW0CJM9</accession>
<keyword evidence="1" id="KW-0175">Coiled coil</keyword>
<name>A0AAW0CJM9_9AGAR</name>
<dbReference type="AlphaFoldDB" id="A0AAW0CJM9"/>
<feature type="coiled-coil region" evidence="1">
    <location>
        <begin position="43"/>
        <end position="84"/>
    </location>
</feature>
<reference evidence="2 3" key="1">
    <citation type="submission" date="2024-01" db="EMBL/GenBank/DDBJ databases">
        <title>A draft genome for a cacao thread blight-causing isolate of Paramarasmius palmivorus.</title>
        <authorList>
            <person name="Baruah I.K."/>
            <person name="Bukari Y."/>
            <person name="Amoako-Attah I."/>
            <person name="Meinhardt L.W."/>
            <person name="Bailey B.A."/>
            <person name="Cohen S.P."/>
        </authorList>
    </citation>
    <scope>NUCLEOTIDE SEQUENCE [LARGE SCALE GENOMIC DNA]</scope>
    <source>
        <strain evidence="2 3">GH-12</strain>
    </source>
</reference>
<proteinExistence type="predicted"/>
<protein>
    <recommendedName>
        <fullName evidence="4">F-box domain-containing protein</fullName>
    </recommendedName>
</protein>
<sequence length="580" mass="66612">MTNSVLVCNKCQNEFAIDARVQQLPPVSHVLLRLNTLPSHTELRQEHSYLEREERELRRYNQEITRLQQALGQLEVQRRALLERMECRRSWIAPIRRLPAEVLEEIFDIVCQPYSLEISFYQKPGERARTMILSHVSYQWRRIVGRCARLWSRICINVEASNDRSIKILLGLYLTNSAEYPLVFELVGDVDSTRSRTCYQSVIAKISPHCKRLQRFVLNIDNKHGRMYTRAREDLTLPSSLRYFEHSGELEGTAEWFSKALRGAPKLTTVKCSNFVSKDLLPYHQLTTLEVEDLEAVKYKDLVEVLGHCTSLRSLKIGFSCHGFNRDGLDAGSYMHSNFTLPCLDHLSISNPTRYSFLTIILRQLTLPSLKTVSLRATLSSNPATHESRLQPVSDLIRRSGCQLIEISIDSYGSFPSQTEFLHVFELSPELERIRLRFRDGYKKGHRKGSQTFMYKLLEVLQGSPHGILVPDLVRIQMSEEGSSVDPDSAFAFLDMIESRNAYRGVDRMVLWDFDLAFSDLWECSAEVIAAFEARLEDLAQDGIRCSVKWAKPFQAEEDVNLNSYCPSTCSGMSVFPVVY</sequence>
<dbReference type="Proteomes" id="UP001383192">
    <property type="component" value="Unassembled WGS sequence"/>
</dbReference>
<comment type="caution">
    <text evidence="2">The sequence shown here is derived from an EMBL/GenBank/DDBJ whole genome shotgun (WGS) entry which is preliminary data.</text>
</comment>
<gene>
    <name evidence="2" type="ORF">VNI00_010054</name>
</gene>
<keyword evidence="3" id="KW-1185">Reference proteome</keyword>
<dbReference type="InterPro" id="IPR032675">
    <property type="entry name" value="LRR_dom_sf"/>
</dbReference>
<dbReference type="SUPFAM" id="SSF52047">
    <property type="entry name" value="RNI-like"/>
    <property type="match status" value="1"/>
</dbReference>